<comment type="similarity">
    <text evidence="2">Belongs to the oligopeptide OPT transporter family.</text>
</comment>
<feature type="transmembrane region" description="Helical" evidence="10">
    <location>
        <begin position="582"/>
        <end position="603"/>
    </location>
</feature>
<dbReference type="InterPro" id="IPR004648">
    <property type="entry name" value="Oligpept_transpt"/>
</dbReference>
<feature type="transmembrane region" description="Helical" evidence="10">
    <location>
        <begin position="155"/>
        <end position="175"/>
    </location>
</feature>
<feature type="transmembrane region" description="Helical" evidence="10">
    <location>
        <begin position="411"/>
        <end position="432"/>
    </location>
</feature>
<evidence type="ECO:0000256" key="9">
    <source>
        <dbReference type="SAM" id="MobiDB-lite"/>
    </source>
</evidence>
<dbReference type="GO" id="GO:0035673">
    <property type="term" value="F:oligopeptide transmembrane transporter activity"/>
    <property type="evidence" value="ECO:0007669"/>
    <property type="project" value="InterPro"/>
</dbReference>
<dbReference type="AlphaFoldDB" id="A0A2S4KUK5"/>
<keyword evidence="12" id="KW-1185">Reference proteome</keyword>
<keyword evidence="8 10" id="KW-0472">Membrane</keyword>
<feature type="transmembrane region" description="Helical" evidence="10">
    <location>
        <begin position="692"/>
        <end position="714"/>
    </location>
</feature>
<reference evidence="11 12" key="1">
    <citation type="submission" date="2018-01" db="EMBL/GenBank/DDBJ databases">
        <title>Harnessing the power of phylogenomics to disentangle the directionality and signatures of interkingdom host jumping in the parasitic fungal genus Tolypocladium.</title>
        <authorList>
            <person name="Quandt C.A."/>
            <person name="Patterson W."/>
            <person name="Spatafora J.W."/>
        </authorList>
    </citation>
    <scope>NUCLEOTIDE SEQUENCE [LARGE SCALE GENOMIC DNA]</scope>
    <source>
        <strain evidence="11 12">NRBC 100945</strain>
    </source>
</reference>
<feature type="transmembrane region" description="Helical" evidence="10">
    <location>
        <begin position="790"/>
        <end position="812"/>
    </location>
</feature>
<evidence type="ECO:0000256" key="6">
    <source>
        <dbReference type="ARBA" id="ARBA00022927"/>
    </source>
</evidence>
<evidence type="ECO:0000256" key="8">
    <source>
        <dbReference type="ARBA" id="ARBA00023136"/>
    </source>
</evidence>
<gene>
    <name evidence="11" type="ORF">TPAR_05935</name>
</gene>
<dbReference type="OrthoDB" id="9986677at2759"/>
<evidence type="ECO:0000256" key="10">
    <source>
        <dbReference type="SAM" id="Phobius"/>
    </source>
</evidence>
<keyword evidence="7 10" id="KW-1133">Transmembrane helix</keyword>
<dbReference type="Proteomes" id="UP000237481">
    <property type="component" value="Unassembled WGS sequence"/>
</dbReference>
<dbReference type="EMBL" id="PKSG01000623">
    <property type="protein sequence ID" value="POR33863.1"/>
    <property type="molecule type" value="Genomic_DNA"/>
</dbReference>
<comment type="caution">
    <text evidence="11">The sequence shown here is derived from an EMBL/GenBank/DDBJ whole genome shotgun (WGS) entry which is preliminary data.</text>
</comment>
<organism evidence="11 12">
    <name type="scientific">Tolypocladium paradoxum</name>
    <dbReference type="NCBI Taxonomy" id="94208"/>
    <lineage>
        <taxon>Eukaryota</taxon>
        <taxon>Fungi</taxon>
        <taxon>Dikarya</taxon>
        <taxon>Ascomycota</taxon>
        <taxon>Pezizomycotina</taxon>
        <taxon>Sordariomycetes</taxon>
        <taxon>Hypocreomycetidae</taxon>
        <taxon>Hypocreales</taxon>
        <taxon>Ophiocordycipitaceae</taxon>
        <taxon>Tolypocladium</taxon>
    </lineage>
</organism>
<keyword evidence="3" id="KW-0813">Transport</keyword>
<evidence type="ECO:0000256" key="5">
    <source>
        <dbReference type="ARBA" id="ARBA00022856"/>
    </source>
</evidence>
<dbReference type="PANTHER" id="PTHR22601">
    <property type="entry name" value="ISP4 LIKE PROTEIN"/>
    <property type="match status" value="1"/>
</dbReference>
<dbReference type="GO" id="GO:0015031">
    <property type="term" value="P:protein transport"/>
    <property type="evidence" value="ECO:0007669"/>
    <property type="project" value="UniProtKB-KW"/>
</dbReference>
<comment type="subcellular location">
    <subcellularLocation>
        <location evidence="1">Membrane</location>
        <topology evidence="1">Multi-pass membrane protein</topology>
    </subcellularLocation>
</comment>
<feature type="transmembrane region" description="Helical" evidence="10">
    <location>
        <begin position="231"/>
        <end position="250"/>
    </location>
</feature>
<dbReference type="InterPro" id="IPR004813">
    <property type="entry name" value="OPT"/>
</dbReference>
<keyword evidence="6" id="KW-0653">Protein transport</keyword>
<dbReference type="NCBIfam" id="TIGR00728">
    <property type="entry name" value="OPT_sfam"/>
    <property type="match status" value="1"/>
</dbReference>
<feature type="transmembrane region" description="Helical" evidence="10">
    <location>
        <begin position="836"/>
        <end position="857"/>
    </location>
</feature>
<evidence type="ECO:0000256" key="4">
    <source>
        <dbReference type="ARBA" id="ARBA00022692"/>
    </source>
</evidence>
<feature type="transmembrane region" description="Helical" evidence="10">
    <location>
        <begin position="270"/>
        <end position="287"/>
    </location>
</feature>
<feature type="region of interest" description="Disordered" evidence="9">
    <location>
        <begin position="1"/>
        <end position="28"/>
    </location>
</feature>
<feature type="transmembrane region" description="Helical" evidence="10">
    <location>
        <begin position="610"/>
        <end position="631"/>
    </location>
</feature>
<feature type="transmembrane region" description="Helical" evidence="10">
    <location>
        <begin position="490"/>
        <end position="509"/>
    </location>
</feature>
<evidence type="ECO:0000313" key="11">
    <source>
        <dbReference type="EMBL" id="POR33863.1"/>
    </source>
</evidence>
<feature type="transmembrane region" description="Helical" evidence="10">
    <location>
        <begin position="758"/>
        <end position="778"/>
    </location>
</feature>
<evidence type="ECO:0000256" key="3">
    <source>
        <dbReference type="ARBA" id="ARBA00022448"/>
    </source>
</evidence>
<evidence type="ECO:0000256" key="1">
    <source>
        <dbReference type="ARBA" id="ARBA00004141"/>
    </source>
</evidence>
<keyword evidence="5" id="KW-0571">Peptide transport</keyword>
<dbReference type="Pfam" id="PF03169">
    <property type="entry name" value="OPT"/>
    <property type="match status" value="1"/>
</dbReference>
<proteinExistence type="inferred from homology"/>
<feature type="transmembrane region" description="Helical" evidence="10">
    <location>
        <begin position="726"/>
        <end position="746"/>
    </location>
</feature>
<evidence type="ECO:0000313" key="12">
    <source>
        <dbReference type="Proteomes" id="UP000237481"/>
    </source>
</evidence>
<accession>A0A2S4KUK5</accession>
<name>A0A2S4KUK5_9HYPO</name>
<feature type="transmembrane region" description="Helical" evidence="10">
    <location>
        <begin position="336"/>
        <end position="355"/>
    </location>
</feature>
<keyword evidence="4 10" id="KW-0812">Transmembrane</keyword>
<dbReference type="NCBIfam" id="TIGR00727">
    <property type="entry name" value="ISP4_OPT"/>
    <property type="match status" value="1"/>
</dbReference>
<dbReference type="GO" id="GO:0016020">
    <property type="term" value="C:membrane"/>
    <property type="evidence" value="ECO:0007669"/>
    <property type="project" value="UniProtKB-SubCell"/>
</dbReference>
<sequence length="904" mass="102192">MEKGPQPQQDGGGQAQEGGIFDKKPHYPIEKVHTVASQDVEPDRDHTLGGHLNATEDDILEAKELAASMSLESARILMTKVLAIHNSDPNFPYLTLQTIKEFLSNDDIMENPEKHERLIEEIKLEAALITNNSPYAEVRAVVDNSDDPNIPASTIRAWSIGILFSAIIAAVNQLFSIRQPHIRLDTNLAQLLAFPAGKAWEKWMPEYEFTIPFTSNKINLNPGRFSKKEHMLIAIMAATSRALPVTNYLIWTQALPQYFNQPYARSNSYIFLNAFATNFIGYGLAGLTRKFLVYPSYCVWPKSLVTIALNAALHNENNPEVMGPFKKIWKISRYRFFLYSVAGIFVYFWFPNYIFQALTYFSWMTWIAPDNIHLSVLTGMQNGLGMFNPITTFDWNAMCHNDYDPLMLPSFVSFNAASGMFLLGLLAIAVWYTNTWNTGYLPINSNRVFDHFGKLYNISAALDKHGIFDLEKYSKYSAPYMSATQTLTHAFFYAIYTAVITHVILYHRYELSMGFKNLIKGFRFKKNKSTTKGVGEQTVEGEYMDVHNRLMAVYPEGTASYATNRFFSYRTYLTKAFTVSEWWYFSILVISIVFGILGIALFPTYTSPAVVLYGLLLAAVFIIPVGLVFAMTGLEVPLNVLGEFIGGLMMEGNALAMNFFKSYIYITCTHAVHFANDLKLAHYVHIPPRVTFAGQMVATLVSTLVCTGVLKFQMEIKDVCTSHAPMRFWCPGNNIFFTASVIWGTIGPTKVVGKDGQYKWLLLGFPGGILAVVLVWALKKRWPNSRALRQIHVVAAIAGMLGWAPYNFAYMWPNVPIAWLSWIYIRNRYLGFWSKYNFVLSASFSAGIAIAGTLMLFSVQWAGIKINWWGNTSQGCEAKVCTLYTLAKGERFYPWWDGTKIPAP</sequence>
<evidence type="ECO:0000256" key="7">
    <source>
        <dbReference type="ARBA" id="ARBA00022989"/>
    </source>
</evidence>
<protein>
    <submittedName>
        <fullName evidence="11">Sexual differentiation process protein isp4</fullName>
    </submittedName>
</protein>
<evidence type="ECO:0000256" key="2">
    <source>
        <dbReference type="ARBA" id="ARBA00008807"/>
    </source>
</evidence>